<feature type="transmembrane region" description="Helical" evidence="6">
    <location>
        <begin position="293"/>
        <end position="322"/>
    </location>
</feature>
<evidence type="ECO:0000256" key="1">
    <source>
        <dbReference type="ARBA" id="ARBA00004651"/>
    </source>
</evidence>
<evidence type="ECO:0000256" key="5">
    <source>
        <dbReference type="ARBA" id="ARBA00023136"/>
    </source>
</evidence>
<keyword evidence="5 6" id="KW-0472">Membrane</keyword>
<feature type="transmembrane region" description="Helical" evidence="6">
    <location>
        <begin position="70"/>
        <end position="90"/>
    </location>
</feature>
<evidence type="ECO:0000256" key="4">
    <source>
        <dbReference type="ARBA" id="ARBA00022989"/>
    </source>
</evidence>
<feature type="transmembrane region" description="Helical" evidence="6">
    <location>
        <begin position="342"/>
        <end position="359"/>
    </location>
</feature>
<feature type="transmembrane region" description="Helical" evidence="6">
    <location>
        <begin position="261"/>
        <end position="281"/>
    </location>
</feature>
<comment type="subcellular location">
    <subcellularLocation>
        <location evidence="1">Cell membrane</location>
        <topology evidence="1">Multi-pass membrane protein</topology>
    </subcellularLocation>
</comment>
<evidence type="ECO:0000256" key="3">
    <source>
        <dbReference type="ARBA" id="ARBA00022692"/>
    </source>
</evidence>
<comment type="caution">
    <text evidence="8">The sequence shown here is derived from an EMBL/GenBank/DDBJ whole genome shotgun (WGS) entry which is preliminary data.</text>
</comment>
<name>A0A0A5HSR9_9BACI</name>
<feature type="transmembrane region" description="Helical" evidence="6">
    <location>
        <begin position="111"/>
        <end position="135"/>
    </location>
</feature>
<evidence type="ECO:0000313" key="9">
    <source>
        <dbReference type="Proteomes" id="UP000030401"/>
    </source>
</evidence>
<evidence type="ECO:0000313" key="8">
    <source>
        <dbReference type="EMBL" id="KGX86692.1"/>
    </source>
</evidence>
<sequence length="514" mass="54995">MEGTIYSLIPPLIMLILVLLTRNVLVSLGAGIVVGGFMLHDFVLGDSVKEIWNSFMMIFYMDGTIQWGNIYLFFFLALLGITTAFMTASGGSQAFGEWAIKRIKTRKGAQLMPAVLGIIIFIDDYFNSLAIGQVARPVTDRYKVSRAKLAYLIDSTSAPVTVISPISSWGAFIIGTLGGILATHGITDISELEAFVKMVPLNLYVFAAILLVFLSIFMKVDLGAMKKHEDRAQQTGELVTKGKVIPGDLDNAFVEHHNGKVIHLIAPIVALFISTVAAMILTGMQAVEGQVHLLSIFAATNVTLSLFIGGLVAVMTSVVLYIKQPQPKTNVWKVMNEGTKSMLPAIYILIFAWMIGSIIESLQTGTYLANTVEAASISPSYLPLLIFVVSGLMAFATGTSWGTFGVMLPIAGEIAVQTDIQFLLPSLAAVLAGSVFGDHCSPISDTSILSSTGAGSNHIDHVMTQLPYALISAVATGVGYIVFGITTSTMLALTTTLVIVLVVALLCRAKLSQA</sequence>
<feature type="transmembrane region" description="Helical" evidence="6">
    <location>
        <begin position="166"/>
        <end position="187"/>
    </location>
</feature>
<dbReference type="PANTHER" id="PTHR43478">
    <property type="entry name" value="NA+/H+ ANTIPORTER-RELATED"/>
    <property type="match status" value="1"/>
</dbReference>
<organism evidence="8 9">
    <name type="scientific">Pontibacillus litoralis JSM 072002</name>
    <dbReference type="NCBI Taxonomy" id="1385512"/>
    <lineage>
        <taxon>Bacteria</taxon>
        <taxon>Bacillati</taxon>
        <taxon>Bacillota</taxon>
        <taxon>Bacilli</taxon>
        <taxon>Bacillales</taxon>
        <taxon>Bacillaceae</taxon>
        <taxon>Pontibacillus</taxon>
    </lineage>
</organism>
<dbReference type="Pfam" id="PF03553">
    <property type="entry name" value="Na_H_antiporter"/>
    <property type="match status" value="1"/>
</dbReference>
<proteinExistence type="predicted"/>
<gene>
    <name evidence="8" type="ORF">N784_03595</name>
</gene>
<accession>A0A0A5HSR9</accession>
<feature type="domain" description="Na+/H+ antiporter NhaC-like C-terminal" evidence="7">
    <location>
        <begin position="161"/>
        <end position="485"/>
    </location>
</feature>
<keyword evidence="3 6" id="KW-0812">Transmembrane</keyword>
<dbReference type="InterPro" id="IPR018461">
    <property type="entry name" value="Na/H_Antiport_NhaC-like_C"/>
</dbReference>
<feature type="transmembrane region" description="Helical" evidence="6">
    <location>
        <begin position="199"/>
        <end position="218"/>
    </location>
</feature>
<keyword evidence="9" id="KW-1185">Reference proteome</keyword>
<feature type="transmembrane region" description="Helical" evidence="6">
    <location>
        <begin position="12"/>
        <end position="39"/>
    </location>
</feature>
<reference evidence="8 9" key="1">
    <citation type="submission" date="2013-08" db="EMBL/GenBank/DDBJ databases">
        <authorList>
            <person name="Huang J."/>
            <person name="Wang G."/>
        </authorList>
    </citation>
    <scope>NUCLEOTIDE SEQUENCE [LARGE SCALE GENOMIC DNA]</scope>
    <source>
        <strain evidence="8 9">JSM 072002</strain>
    </source>
</reference>
<evidence type="ECO:0000256" key="6">
    <source>
        <dbReference type="SAM" id="Phobius"/>
    </source>
</evidence>
<feature type="transmembrane region" description="Helical" evidence="6">
    <location>
        <begin position="462"/>
        <end position="483"/>
    </location>
</feature>
<evidence type="ECO:0000259" key="7">
    <source>
        <dbReference type="Pfam" id="PF03553"/>
    </source>
</evidence>
<keyword evidence="4 6" id="KW-1133">Transmembrane helix</keyword>
<feature type="transmembrane region" description="Helical" evidence="6">
    <location>
        <begin position="380"/>
        <end position="402"/>
    </location>
</feature>
<dbReference type="STRING" id="1385512.N784_03595"/>
<dbReference type="eggNOG" id="COG1757">
    <property type="taxonomic scope" value="Bacteria"/>
</dbReference>
<keyword evidence="2" id="KW-1003">Cell membrane</keyword>
<dbReference type="GO" id="GO:0005886">
    <property type="term" value="C:plasma membrane"/>
    <property type="evidence" value="ECO:0007669"/>
    <property type="project" value="UniProtKB-SubCell"/>
</dbReference>
<dbReference type="RefSeq" id="WP_036834116.1">
    <property type="nucleotide sequence ID" value="NZ_AVPG01000011.1"/>
</dbReference>
<protein>
    <submittedName>
        <fullName evidence="8">Sodium:proton antiporter</fullName>
    </submittedName>
</protein>
<dbReference type="PANTHER" id="PTHR43478:SF1">
    <property type="entry name" value="NA+_H+ ANTIPORTER NHAC-LIKE C-TERMINAL DOMAIN-CONTAINING PROTEIN"/>
    <property type="match status" value="1"/>
</dbReference>
<dbReference type="AlphaFoldDB" id="A0A0A5HSR9"/>
<feature type="transmembrane region" description="Helical" evidence="6">
    <location>
        <begin position="489"/>
        <end position="507"/>
    </location>
</feature>
<dbReference type="EMBL" id="AVPG01000011">
    <property type="protein sequence ID" value="KGX86692.1"/>
    <property type="molecule type" value="Genomic_DNA"/>
</dbReference>
<dbReference type="OrthoDB" id="9762978at2"/>
<evidence type="ECO:0000256" key="2">
    <source>
        <dbReference type="ARBA" id="ARBA00022475"/>
    </source>
</evidence>
<dbReference type="Proteomes" id="UP000030401">
    <property type="component" value="Unassembled WGS sequence"/>
</dbReference>